<feature type="domain" description="NB-ARC" evidence="5">
    <location>
        <begin position="164"/>
        <end position="327"/>
    </location>
</feature>
<dbReference type="SUPFAM" id="SSF52058">
    <property type="entry name" value="L domain-like"/>
    <property type="match status" value="1"/>
</dbReference>
<sequence length="1563" mass="178385">MSCIAEIGITAIAENIANCTVGAIGRQLGYIFQYESNISNLQTETHSLDLEERKMKELVNDAIRKGHAIFEITKDWQKHAGEIHKQAKEILEDKNHANTGWCTFRGLLLLNLVPRYRLSKKAKKMCVSVVEIKGEVKFENISYRPHLRSDFTNKDYINFDSRNKIVDGILEALGDGNTRMIGVHGMPGVGKTTLVKEVSRMALERELFSEAVLVPVSNTPDVVKIQKAIAERLGLQLDEENISERALRLQDRLQKEKKFLIILDDLWNKLKLEDVGIVFEGDQTGCKILFTSRFQRVLQDMGVVKISEVGLLENAEALKWFRAIVAQTVEKYAECAELVNDIVVECAGLAITIETIACALKDRTLDTWQDVLNQLKNSNLSDINSEVNEKVFKSIELCYNFVHKNEAKLLLLLCSLHGEDESIRIETLTRYCMGWGIFKNIHKLQDARVKVRSLIDDLKDRALLLDGEYRHSVQMHDIVRDVAISIARKSHIYCFTDDSEVRYLESEVLEKSKAIMPPDGYVAELLREGLEYKQLELIWMWQSDASQIPDRFFEITKKLRVLYLGSYARLVKLPSSLCSLGNLRTLILRYVSVEDISLIGGLRSLEILDLSRCGVKELPREVGKLRCLRMLDLRGCTELKIIQPDVISNLKSLEELYVVKSFKGWDGQVQGVNEDQRNASLDELKLLERVTTVHLEIVDIKVLPKDLFRSKKLEQYQIFIGCELTHWHSDDSSKCMELSLDENKLLDDYGLARLLASTQALSLDGLQGAHNVVYELDKDGFPDLEHFQLKNNRTIQFLVESTEQIHPCSVFSRLETLQLDNLENLEEICDGELTKESFKRLRIIKVSSCNMLKNFLPFSMSKLEEFEIKDCGMMEEIFSDHEEEDMSKEAIPEFPQLRSLKLKNVPRLKSFCSKLKKIQRSEKGKQPMDVDNSVKTLLSGKLVFLPVLEVLELSNCNDLITRIRDDQILPSSASFHNLTKLLVEFYNSLEYLFSSAVATSFVQLRSLVVRHCSNMKEIVRNSENIVKMSFPKLNFLQIDNLERFATFSSEIDIDFPVLTELCMKDCPEFSTFISKSEDEKPRSLFNEKVAFPSLQSVEIKGLVQLKMIWQYRLSTADSFSKLKYVKVENCNNLVKIFPSNMPRRLHNLKRLEISDCEMVEEVFEIEMPNVEGTYNVIPSESELIHLSLSRLSKLKNVWSKDPQGTLTFPHLKEATAESCPNLESIFPASIAKGLSQLRTLHISDCGIEYIVGKEEGLETLPPKFQFHQLEEIRLKNLINFVSFYQGLQTCSFPLLTTLIVSECMKLKVIASEFFNVQATHGCVEMGRLYKLCRPLFIYAERKGYTGVLILEGLPELMQWMDESSQDHPAFKNFQILQVWDCNMLKNLVPSSISFQNLEMLTVSRCHGMINLISSQTAKSMNRLKEMKISYCLRLTEIISDQLEGDHDTKSGEIVFSGLKSLEIYMLPSLTSFNLGKYIMGFPELESLVVYGCSAMQCFSVYGMISTPKLNELRLDGKTTTRVDNNTVDINSIIKHHFKSQPGVSLFPPCQPATESSSSNTKSL</sequence>
<dbReference type="InterPro" id="IPR057135">
    <property type="entry name" value="At4g27190-like_LRR"/>
</dbReference>
<comment type="similarity">
    <text evidence="1">Belongs to the disease resistance NB-LRR family.</text>
</comment>
<accession>A0ABM4AEX1</accession>
<dbReference type="Pfam" id="PF23247">
    <property type="entry name" value="LRR_RPS2"/>
    <property type="match status" value="3"/>
</dbReference>
<evidence type="ECO:0000256" key="4">
    <source>
        <dbReference type="ARBA" id="ARBA00022840"/>
    </source>
</evidence>
<dbReference type="SUPFAM" id="SSF52047">
    <property type="entry name" value="RNI-like"/>
    <property type="match status" value="2"/>
</dbReference>
<evidence type="ECO:0000259" key="6">
    <source>
        <dbReference type="Pfam" id="PF23247"/>
    </source>
</evidence>
<dbReference type="Pfam" id="PF00931">
    <property type="entry name" value="NB-ARC"/>
    <property type="match status" value="1"/>
</dbReference>
<dbReference type="InterPro" id="IPR032675">
    <property type="entry name" value="LRR_dom_sf"/>
</dbReference>
<name>A0ABM4AEX1_ZIZJJ</name>
<evidence type="ECO:0000256" key="3">
    <source>
        <dbReference type="ARBA" id="ARBA00022821"/>
    </source>
</evidence>
<protein>
    <submittedName>
        <fullName evidence="8">Disease resistance protein At4g27190-like isoform X1</fullName>
    </submittedName>
</protein>
<reference evidence="8" key="1">
    <citation type="submission" date="2025-08" db="UniProtKB">
        <authorList>
            <consortium name="RefSeq"/>
        </authorList>
    </citation>
    <scope>IDENTIFICATION</scope>
    <source>
        <tissue evidence="8">Seedling</tissue>
    </source>
</reference>
<evidence type="ECO:0000259" key="5">
    <source>
        <dbReference type="Pfam" id="PF00931"/>
    </source>
</evidence>
<dbReference type="SUPFAM" id="SSF52540">
    <property type="entry name" value="P-loop containing nucleoside triphosphate hydrolases"/>
    <property type="match status" value="1"/>
</dbReference>
<feature type="domain" description="Disease resistance protein At4g27190-like leucine-rich repeats" evidence="6">
    <location>
        <begin position="1392"/>
        <end position="1512"/>
    </location>
</feature>
<dbReference type="Gene3D" id="1.10.8.430">
    <property type="entry name" value="Helical domain of apoptotic protease-activating factors"/>
    <property type="match status" value="1"/>
</dbReference>
<feature type="domain" description="Disease resistance protein At4g27190-like leucine-rich repeats" evidence="6">
    <location>
        <begin position="814"/>
        <end position="914"/>
    </location>
</feature>
<dbReference type="InterPro" id="IPR050905">
    <property type="entry name" value="Plant_NBS-LRR"/>
</dbReference>
<keyword evidence="2" id="KW-0547">Nucleotide-binding</keyword>
<evidence type="ECO:0000313" key="7">
    <source>
        <dbReference type="Proteomes" id="UP001652623"/>
    </source>
</evidence>
<dbReference type="Gene3D" id="3.40.50.300">
    <property type="entry name" value="P-loop containing nucleotide triphosphate hydrolases"/>
    <property type="match status" value="1"/>
</dbReference>
<keyword evidence="7" id="KW-1185">Reference proteome</keyword>
<dbReference type="PANTHER" id="PTHR33463:SF145">
    <property type="entry name" value="NB-ARC DOMAIN-CONTAINING PROTEIN"/>
    <property type="match status" value="1"/>
</dbReference>
<dbReference type="InterPro" id="IPR027417">
    <property type="entry name" value="P-loop_NTPase"/>
</dbReference>
<evidence type="ECO:0000256" key="1">
    <source>
        <dbReference type="ARBA" id="ARBA00008894"/>
    </source>
</evidence>
<keyword evidence="4" id="KW-0067">ATP-binding</keyword>
<dbReference type="PANTHER" id="PTHR33463">
    <property type="entry name" value="NB-ARC DOMAIN-CONTAINING PROTEIN-RELATED"/>
    <property type="match status" value="1"/>
</dbReference>
<dbReference type="GeneID" id="132804915"/>
<dbReference type="InterPro" id="IPR042197">
    <property type="entry name" value="Apaf_helical"/>
</dbReference>
<gene>
    <name evidence="8" type="primary">LOC132804915</name>
</gene>
<dbReference type="PRINTS" id="PR00364">
    <property type="entry name" value="DISEASERSIST"/>
</dbReference>
<dbReference type="Proteomes" id="UP001652623">
    <property type="component" value="Chromosome 8"/>
</dbReference>
<dbReference type="RefSeq" id="XP_060675274.1">
    <property type="nucleotide sequence ID" value="XM_060819291.1"/>
</dbReference>
<dbReference type="InterPro" id="IPR002182">
    <property type="entry name" value="NB-ARC"/>
</dbReference>
<feature type="domain" description="Disease resistance protein At4g27190-like leucine-rich repeats" evidence="6">
    <location>
        <begin position="1104"/>
        <end position="1246"/>
    </location>
</feature>
<organism evidence="7 8">
    <name type="scientific">Ziziphus jujuba</name>
    <name type="common">Chinese jujube</name>
    <name type="synonym">Ziziphus sativa</name>
    <dbReference type="NCBI Taxonomy" id="326968"/>
    <lineage>
        <taxon>Eukaryota</taxon>
        <taxon>Viridiplantae</taxon>
        <taxon>Streptophyta</taxon>
        <taxon>Embryophyta</taxon>
        <taxon>Tracheophyta</taxon>
        <taxon>Spermatophyta</taxon>
        <taxon>Magnoliopsida</taxon>
        <taxon>eudicotyledons</taxon>
        <taxon>Gunneridae</taxon>
        <taxon>Pentapetalae</taxon>
        <taxon>rosids</taxon>
        <taxon>fabids</taxon>
        <taxon>Rosales</taxon>
        <taxon>Rhamnaceae</taxon>
        <taxon>Paliureae</taxon>
        <taxon>Ziziphus</taxon>
    </lineage>
</organism>
<dbReference type="Gene3D" id="3.80.10.10">
    <property type="entry name" value="Ribonuclease Inhibitor"/>
    <property type="match status" value="5"/>
</dbReference>
<evidence type="ECO:0000313" key="8">
    <source>
        <dbReference type="RefSeq" id="XP_060675274.1"/>
    </source>
</evidence>
<keyword evidence="3" id="KW-0611">Plant defense</keyword>
<proteinExistence type="inferred from homology"/>
<evidence type="ECO:0000256" key="2">
    <source>
        <dbReference type="ARBA" id="ARBA00022741"/>
    </source>
</evidence>